<evidence type="ECO:0000256" key="5">
    <source>
        <dbReference type="ARBA" id="ARBA00022801"/>
    </source>
</evidence>
<keyword evidence="4" id="KW-0964">Secreted</keyword>
<gene>
    <name evidence="9" type="ORF">OLC1_LOCUS16415</name>
</gene>
<dbReference type="InterPro" id="IPR012334">
    <property type="entry name" value="Pectin_lyas_fold"/>
</dbReference>
<evidence type="ECO:0000313" key="10">
    <source>
        <dbReference type="Proteomes" id="UP001161247"/>
    </source>
</evidence>
<evidence type="ECO:0000313" key="9">
    <source>
        <dbReference type="EMBL" id="CAI9108309.1"/>
    </source>
</evidence>
<dbReference type="InterPro" id="IPR011050">
    <property type="entry name" value="Pectin_lyase_fold/virulence"/>
</dbReference>
<dbReference type="GO" id="GO:0005975">
    <property type="term" value="P:carbohydrate metabolic process"/>
    <property type="evidence" value="ECO:0007669"/>
    <property type="project" value="InterPro"/>
</dbReference>
<dbReference type="InterPro" id="IPR000743">
    <property type="entry name" value="Glyco_hydro_28"/>
</dbReference>
<sequence length="214" mass="23594">MPLGAKPDGKTDSTAALVRAWDAACDSPKPATIFVPKGGFGEAKAQFSGPCKTGAIIIRIDDSIIAPSDYSVLGDAEFWLQFKKVDGVSILGGVLDGQGAGLWACKSSGKNCPTGVTTLGFSKSNNIAISGLISLNSQLYHIVFNGCNNVKLQSVKTGCRRQSQHRRNSRPNLVRRQNLEIETQYRRRLCFHWPRNNQFVDSGRHLWSWPWHKH</sequence>
<proteinExistence type="inferred from homology"/>
<keyword evidence="3" id="KW-0134">Cell wall</keyword>
<evidence type="ECO:0000256" key="7">
    <source>
        <dbReference type="ARBA" id="ARBA00023316"/>
    </source>
</evidence>
<keyword evidence="6 8" id="KW-0326">Glycosidase</keyword>
<keyword evidence="10" id="KW-1185">Reference proteome</keyword>
<accession>A0AAV1DMU0</accession>
<dbReference type="SUPFAM" id="SSF51126">
    <property type="entry name" value="Pectin lyase-like"/>
    <property type="match status" value="1"/>
</dbReference>
<dbReference type="EMBL" id="OX459123">
    <property type="protein sequence ID" value="CAI9108309.1"/>
    <property type="molecule type" value="Genomic_DNA"/>
</dbReference>
<dbReference type="PANTHER" id="PTHR31375">
    <property type="match status" value="1"/>
</dbReference>
<evidence type="ECO:0000256" key="3">
    <source>
        <dbReference type="ARBA" id="ARBA00022512"/>
    </source>
</evidence>
<dbReference type="GO" id="GO:0004650">
    <property type="term" value="F:polygalacturonase activity"/>
    <property type="evidence" value="ECO:0007669"/>
    <property type="project" value="InterPro"/>
</dbReference>
<dbReference type="GO" id="GO:0071555">
    <property type="term" value="P:cell wall organization"/>
    <property type="evidence" value="ECO:0007669"/>
    <property type="project" value="UniProtKB-KW"/>
</dbReference>
<evidence type="ECO:0000256" key="8">
    <source>
        <dbReference type="RuleBase" id="RU361169"/>
    </source>
</evidence>
<name>A0AAV1DMU0_OLDCO</name>
<dbReference type="Proteomes" id="UP001161247">
    <property type="component" value="Chromosome 6"/>
</dbReference>
<evidence type="ECO:0000256" key="4">
    <source>
        <dbReference type="ARBA" id="ARBA00022525"/>
    </source>
</evidence>
<keyword evidence="5 8" id="KW-0378">Hydrolase</keyword>
<evidence type="ECO:0000256" key="2">
    <source>
        <dbReference type="ARBA" id="ARBA00008834"/>
    </source>
</evidence>
<comment type="similarity">
    <text evidence="2 8">Belongs to the glycosyl hydrolase 28 family.</text>
</comment>
<dbReference type="Gene3D" id="2.160.20.10">
    <property type="entry name" value="Single-stranded right-handed beta-helix, Pectin lyase-like"/>
    <property type="match status" value="1"/>
</dbReference>
<protein>
    <submittedName>
        <fullName evidence="9">OLC1v1007879C1</fullName>
    </submittedName>
</protein>
<evidence type="ECO:0000256" key="1">
    <source>
        <dbReference type="ARBA" id="ARBA00004191"/>
    </source>
</evidence>
<dbReference type="AlphaFoldDB" id="A0AAV1DMU0"/>
<reference evidence="9" key="1">
    <citation type="submission" date="2023-03" db="EMBL/GenBank/DDBJ databases">
        <authorList>
            <person name="Julca I."/>
        </authorList>
    </citation>
    <scope>NUCLEOTIDE SEQUENCE</scope>
</reference>
<comment type="subcellular location">
    <subcellularLocation>
        <location evidence="1">Secreted</location>
        <location evidence="1">Cell wall</location>
    </subcellularLocation>
</comment>
<organism evidence="9 10">
    <name type="scientific">Oldenlandia corymbosa var. corymbosa</name>
    <dbReference type="NCBI Taxonomy" id="529605"/>
    <lineage>
        <taxon>Eukaryota</taxon>
        <taxon>Viridiplantae</taxon>
        <taxon>Streptophyta</taxon>
        <taxon>Embryophyta</taxon>
        <taxon>Tracheophyta</taxon>
        <taxon>Spermatophyta</taxon>
        <taxon>Magnoliopsida</taxon>
        <taxon>eudicotyledons</taxon>
        <taxon>Gunneridae</taxon>
        <taxon>Pentapetalae</taxon>
        <taxon>asterids</taxon>
        <taxon>lamiids</taxon>
        <taxon>Gentianales</taxon>
        <taxon>Rubiaceae</taxon>
        <taxon>Rubioideae</taxon>
        <taxon>Spermacoceae</taxon>
        <taxon>Hedyotis-Oldenlandia complex</taxon>
        <taxon>Oldenlandia</taxon>
    </lineage>
</organism>
<dbReference type="Pfam" id="PF00295">
    <property type="entry name" value="Glyco_hydro_28"/>
    <property type="match status" value="1"/>
</dbReference>
<evidence type="ECO:0000256" key="6">
    <source>
        <dbReference type="ARBA" id="ARBA00023295"/>
    </source>
</evidence>
<keyword evidence="7" id="KW-0961">Cell wall biogenesis/degradation</keyword>